<dbReference type="InterPro" id="IPR026341">
    <property type="entry name" value="T9SS_type_B"/>
</dbReference>
<comment type="caution">
    <text evidence="2">The sequence shown here is derived from an EMBL/GenBank/DDBJ whole genome shotgun (WGS) entry which is preliminary data.</text>
</comment>
<evidence type="ECO:0000256" key="1">
    <source>
        <dbReference type="SAM" id="SignalP"/>
    </source>
</evidence>
<gene>
    <name evidence="2" type="ORF">ACFSSB_06245</name>
</gene>
<proteinExistence type="predicted"/>
<dbReference type="Pfam" id="PF13585">
    <property type="entry name" value="CHU_C"/>
    <property type="match status" value="1"/>
</dbReference>
<name>A0ABW5K2Q0_9FLAO</name>
<organism evidence="2 3">
    <name type="scientific">Lacinutrix gracilariae</name>
    <dbReference type="NCBI Taxonomy" id="1747198"/>
    <lineage>
        <taxon>Bacteria</taxon>
        <taxon>Pseudomonadati</taxon>
        <taxon>Bacteroidota</taxon>
        <taxon>Flavobacteriia</taxon>
        <taxon>Flavobacteriales</taxon>
        <taxon>Flavobacteriaceae</taxon>
        <taxon>Lacinutrix</taxon>
    </lineage>
</organism>
<dbReference type="Proteomes" id="UP001597467">
    <property type="component" value="Unassembled WGS sequence"/>
</dbReference>
<dbReference type="NCBIfam" id="TIGR04131">
    <property type="entry name" value="Bac_Flav_CTERM"/>
    <property type="match status" value="1"/>
</dbReference>
<dbReference type="EMBL" id="JBHULM010000009">
    <property type="protein sequence ID" value="MFD2541917.1"/>
    <property type="molecule type" value="Genomic_DNA"/>
</dbReference>
<reference evidence="3" key="1">
    <citation type="journal article" date="2019" name="Int. J. Syst. Evol. Microbiol.">
        <title>The Global Catalogue of Microorganisms (GCM) 10K type strain sequencing project: providing services to taxonomists for standard genome sequencing and annotation.</title>
        <authorList>
            <consortium name="The Broad Institute Genomics Platform"/>
            <consortium name="The Broad Institute Genome Sequencing Center for Infectious Disease"/>
            <person name="Wu L."/>
            <person name="Ma J."/>
        </authorList>
    </citation>
    <scope>NUCLEOTIDE SEQUENCE [LARGE SCALE GENOMIC DNA]</scope>
    <source>
        <strain evidence="3">KCTC 42808</strain>
    </source>
</reference>
<sequence>MKRSIAILSLFLVQLAYAQGPGCANVDAGPTQVNLDCTETCTDLTATFLETGDTNSYEVSSIPFNPPENFVGLANSLFVNGDDIWSGVVDLPFNFCFFGGVYDQLIVGANGGISFDVSNAGTTNGWSFDDPLPYSGTNITLADVNIFGAVHDIDPAASNGTHDIAWEIKGTAPCRTFVISYFNVAHFSSSCNDLKTSQQIVLYEGTNAIDVYILDKPTCATWNNGNAVIGIQNPAGTIAYTPPGRNTGSWSASIEAWRFTPNGAPNYELSWYDGSGNFISHDTTINVCPSADETYTAEVEYTNCDNTVFTDSDTVTVTLSTAGDASFYMTPTCDGATATITGDTGGVFSFNPVPTDGATINPATGEVTNGVTGETYTVEYTTSGACAATTTESFTVLSTGDASFTMTPNCDGGTATITGDTGGSFSFNPVPTDGAVIDTATGTVTGGVTGATYTIEYATTGACAASSTETVTVAAAEDASFTMTATCDGGTATITGDAGGTFTFNPVPTDGATINAGTGEVTNGTPEAVYTIEYTTAGACPETETQTVTVLAADDASFTMNANCEGGTATITGDAGGTFAFNPVPTDGATIDTVSGEVTGGTSGTTYTIEYTTSGVCPETSTQTVTVLATGDASFNLTATCDGATATILGSTGGSFVFNPVPTDGANIDAATGEVTNGTPGATYTIEYATTGACAANSTESVTVLPAEDASFTMTGTCGGATANITGDAGGSFVFNPAPTDGATINAATGEITNGTSGATYTIEYTTAGPCPETETQTVTVLTTDDASFVTNPNCDGGTATITGDVGGTFAFNPAPTDGATINATSGEVTNGTSGATYTIEYTTSGACPSTSTQTVTVLTTGDASFNMTATCDGGTATITGTTGGSFVFNPVPSDGALINAATGEVTNGIPGTTYTIEYATTGSCAASSTETVTVLPTEDASFSVFENCEGGTMTILGDTGGVFAFNPVPTDGAVIDTNTGEVSNGASGATYVVEYTTSGPCSVSSTQNVTVLVTDDPSFNMTATCDGGSATITGTTGGTFAIVPAPTDGTTIDVNTGLVTGATSASTYTVEYTTGGTCPATASQVLTVLTTDDSSFTMSPTCDGGTATITGDTGGTFAFNPAVTDGATIDVNTGEVTNAVSGVTYTIEYTTAGVCPSSTIESVTVYPQEDATFTMSATCDGGTATVTGDAGGVFTFNPAPTDGATINATTGEVTNGTSAATYTVEYTTSGPCSVSTTQNITVLTTDNPAFSMTANCDGGTASVSGTTGGTFAFNPSATDGATINATTGEVTNATSGASYTIEYTTSGACPASDTQVLTVLITDDPSFALTPTCAGATAVVTGDAGGTFAFNPGVTDGAIINAATGEVTNGVSGATYSIEYTTSGTCPSSSIESVTVYPQEDATFSMNPNCDGGTATITGDTGGVFTFNPAPTDGATINATTGEVTSGTSGATYTVEYTTSGPCAVSSTQNVTVFIADDASFTMNPNCDGATAFVTGTSGGVFTFDVEPGDGSIIDSVTGEVFNAISGATYSVLYTTGGTCMDSQVESFTVHPIPDVDLVDTFILCFDNDGNLVNGPIIETGLSILDYTFEWTETSNPTVVLGTDSSYEPIVAGTYSVFVTNISTGCSTVLGSPNTLSVVTNSIPPTGLTATVVSETFANNNVIQASVDSVPGADYEFSIDGGPFESNGTNVYTFNNVSAGEHVVTVRDADGCGDDSTTVLVIDYPKFFTPNDDGHNDTWQIVGISNQLDATIYIFDRYGKLLKQLSPSGAGWDGTLNGYPLPSSDYWFSLEFRDPNNLGDLSRKEFRAHFTLKR</sequence>
<evidence type="ECO:0000313" key="3">
    <source>
        <dbReference type="Proteomes" id="UP001597467"/>
    </source>
</evidence>
<keyword evidence="3" id="KW-1185">Reference proteome</keyword>
<accession>A0ABW5K2Q0</accession>
<dbReference type="RefSeq" id="WP_379902160.1">
    <property type="nucleotide sequence ID" value="NZ_JBHULM010000009.1"/>
</dbReference>
<protein>
    <submittedName>
        <fullName evidence="2">T9SS type B sorting domain-containing protein</fullName>
    </submittedName>
</protein>
<evidence type="ECO:0000313" key="2">
    <source>
        <dbReference type="EMBL" id="MFD2541917.1"/>
    </source>
</evidence>
<keyword evidence="1" id="KW-0732">Signal</keyword>
<feature type="chain" id="PRO_5046676434" evidence="1">
    <location>
        <begin position="19"/>
        <end position="1815"/>
    </location>
</feature>
<feature type="signal peptide" evidence="1">
    <location>
        <begin position="1"/>
        <end position="18"/>
    </location>
</feature>